<feature type="transmembrane region" description="Helical" evidence="1">
    <location>
        <begin position="107"/>
        <end position="128"/>
    </location>
</feature>
<evidence type="ECO:0000313" key="2">
    <source>
        <dbReference type="EMBL" id="CAF1547688.1"/>
    </source>
</evidence>
<sequence>NYYDACEPLQCIYTHETKNSLIYIVTTIIGLVGGLVTVLKLITPRVVRFLRRKQKTGISDEAPLVHGTRLSIDQIVQDYIKTFNIFPSNPPTHDQHELRNQYISTRLFVILLILSFTVLILYTSLINITQTITVTSPTIKQYLQLYSTYVQTLSCDCKHISINHNMFLNVKYTFHQICNSDFINQDWFDYLQNAGLQILLYADDFRGSSVFMFQVLQTFCVLSQQTINNSLTQFYSTQFISSSVISKEVFELQIGSLITDFISSTTNNFLLSLSSIRQMTQSYSLFSAHQTNFDLYVYSSYYIYTAATTYKNCSCATSAKCAYQSPIRDASGLKISSVPGMYVGCYYVEALLQSDLRCFYNQTCISEIQSYFTASPPINVTALNSSLLIQFQVNSTMEDVVNKLMVDKWSTLLNYSNYYDACEPLQCIYTHETKNSLIYIVTTIIGLVGGLVTVLKLVVPRIIKLISSLIRKYRMKYNQDRVMPMVHN</sequence>
<proteinExistence type="predicted"/>
<gene>
    <name evidence="2" type="ORF">EDS130_LOCUS45771</name>
</gene>
<keyword evidence="1" id="KW-0472">Membrane</keyword>
<organism evidence="2 3">
    <name type="scientific">Adineta ricciae</name>
    <name type="common">Rotifer</name>
    <dbReference type="NCBI Taxonomy" id="249248"/>
    <lineage>
        <taxon>Eukaryota</taxon>
        <taxon>Metazoa</taxon>
        <taxon>Spiralia</taxon>
        <taxon>Gnathifera</taxon>
        <taxon>Rotifera</taxon>
        <taxon>Eurotatoria</taxon>
        <taxon>Bdelloidea</taxon>
        <taxon>Adinetida</taxon>
        <taxon>Adinetidae</taxon>
        <taxon>Adineta</taxon>
    </lineage>
</organism>
<comment type="caution">
    <text evidence="2">The sequence shown here is derived from an EMBL/GenBank/DDBJ whole genome shotgun (WGS) entry which is preliminary data.</text>
</comment>
<evidence type="ECO:0000256" key="1">
    <source>
        <dbReference type="SAM" id="Phobius"/>
    </source>
</evidence>
<dbReference type="EMBL" id="CAJNOJ010001255">
    <property type="protein sequence ID" value="CAF1547688.1"/>
    <property type="molecule type" value="Genomic_DNA"/>
</dbReference>
<keyword evidence="1" id="KW-0812">Transmembrane</keyword>
<name>A0A815WH28_ADIRI</name>
<feature type="non-terminal residue" evidence="2">
    <location>
        <position position="1"/>
    </location>
</feature>
<protein>
    <submittedName>
        <fullName evidence="2">Uncharacterized protein</fullName>
    </submittedName>
</protein>
<accession>A0A815WH28</accession>
<dbReference type="Proteomes" id="UP000663852">
    <property type="component" value="Unassembled WGS sequence"/>
</dbReference>
<reference evidence="2" key="1">
    <citation type="submission" date="2021-02" db="EMBL/GenBank/DDBJ databases">
        <authorList>
            <person name="Nowell W R."/>
        </authorList>
    </citation>
    <scope>NUCLEOTIDE SEQUENCE</scope>
</reference>
<keyword evidence="1" id="KW-1133">Transmembrane helix</keyword>
<dbReference type="AlphaFoldDB" id="A0A815WH28"/>
<evidence type="ECO:0000313" key="3">
    <source>
        <dbReference type="Proteomes" id="UP000663852"/>
    </source>
</evidence>
<feature type="transmembrane region" description="Helical" evidence="1">
    <location>
        <begin position="437"/>
        <end position="459"/>
    </location>
</feature>
<feature type="transmembrane region" description="Helical" evidence="1">
    <location>
        <begin position="20"/>
        <end position="43"/>
    </location>
</feature>